<dbReference type="InterPro" id="IPR039418">
    <property type="entry name" value="LexA-like"/>
</dbReference>
<gene>
    <name evidence="2" type="ORF">A8V01_04850</name>
</gene>
<reference evidence="2 3" key="1">
    <citation type="submission" date="2016-05" db="EMBL/GenBank/DDBJ databases">
        <title>Complete genome sequence of Novosphingobium guangzhouense SA925(T).</title>
        <authorList>
            <person name="Sha S."/>
        </authorList>
    </citation>
    <scope>NUCLEOTIDE SEQUENCE [LARGE SCALE GENOMIC DNA]</scope>
    <source>
        <strain evidence="2 3">SA925</strain>
    </source>
</reference>
<sequence length="241" mass="26825">MTDRNTILIDRIEERLQALSMSDRKASMAAVGKPDMIRDIRRGRQPIGARLSALAGVLETSVEYLQGASDQLGGSQADSSSIRALVPRPQDMLLDIPVYGTALGSESEYGDQADGLVAIEQTDLNTSEVVDRFRRPPNLMNRRDVYGLYVAGDSMEPAYEAGRGILVDPKKPPSSRDYVVVYLRNRDDSDGAAGVLIKRLVRRSGSYIELEQYNPAAVFRLDSRLYREVHRVMPWDEAFGM</sequence>
<organism evidence="2 3">
    <name type="scientific">Novosphingobium guangzhouense</name>
    <dbReference type="NCBI Taxonomy" id="1850347"/>
    <lineage>
        <taxon>Bacteria</taxon>
        <taxon>Pseudomonadati</taxon>
        <taxon>Pseudomonadota</taxon>
        <taxon>Alphaproteobacteria</taxon>
        <taxon>Sphingomonadales</taxon>
        <taxon>Sphingomonadaceae</taxon>
        <taxon>Novosphingobium</taxon>
    </lineage>
</organism>
<keyword evidence="3" id="KW-1185">Reference proteome</keyword>
<dbReference type="EMBL" id="LYMM01000040">
    <property type="protein sequence ID" value="PNU03953.1"/>
    <property type="molecule type" value="Genomic_DNA"/>
</dbReference>
<dbReference type="Gene3D" id="2.10.109.10">
    <property type="entry name" value="Umud Fragment, subunit A"/>
    <property type="match status" value="1"/>
</dbReference>
<feature type="domain" description="Peptidase S24/S26A/S26B/S26C" evidence="1">
    <location>
        <begin position="124"/>
        <end position="216"/>
    </location>
</feature>
<dbReference type="AlphaFoldDB" id="A0A2K2FYU5"/>
<evidence type="ECO:0000313" key="2">
    <source>
        <dbReference type="EMBL" id="PNU03953.1"/>
    </source>
</evidence>
<dbReference type="InterPro" id="IPR036286">
    <property type="entry name" value="LexA/Signal_pep-like_sf"/>
</dbReference>
<name>A0A2K2FYU5_9SPHN</name>
<comment type="caution">
    <text evidence="2">The sequence shown here is derived from an EMBL/GenBank/DDBJ whole genome shotgun (WGS) entry which is preliminary data.</text>
</comment>
<protein>
    <recommendedName>
        <fullName evidence="1">Peptidase S24/S26A/S26B/S26C domain-containing protein</fullName>
    </recommendedName>
</protein>
<dbReference type="Proteomes" id="UP000236327">
    <property type="component" value="Unassembled WGS sequence"/>
</dbReference>
<dbReference type="CDD" id="cd06529">
    <property type="entry name" value="S24_LexA-like"/>
    <property type="match status" value="1"/>
</dbReference>
<evidence type="ECO:0000259" key="1">
    <source>
        <dbReference type="Pfam" id="PF00717"/>
    </source>
</evidence>
<dbReference type="InterPro" id="IPR015927">
    <property type="entry name" value="Peptidase_S24_S26A/B/C"/>
</dbReference>
<proteinExistence type="predicted"/>
<dbReference type="SUPFAM" id="SSF51306">
    <property type="entry name" value="LexA/Signal peptidase"/>
    <property type="match status" value="1"/>
</dbReference>
<dbReference type="Pfam" id="PF00717">
    <property type="entry name" value="Peptidase_S24"/>
    <property type="match status" value="1"/>
</dbReference>
<evidence type="ECO:0000313" key="3">
    <source>
        <dbReference type="Proteomes" id="UP000236327"/>
    </source>
</evidence>
<accession>A0A2K2FYU5</accession>